<keyword evidence="9" id="KW-1015">Disulfide bond</keyword>
<dbReference type="Pfam" id="PF07885">
    <property type="entry name" value="Ion_trans_2"/>
    <property type="match status" value="1"/>
</dbReference>
<name>A0A8C4NGD0_EPTBU</name>
<evidence type="ECO:0000313" key="17">
    <source>
        <dbReference type="Ensembl" id="ENSEBUP00000003859.1"/>
    </source>
</evidence>
<keyword evidence="4 15" id="KW-0812">Transmembrane</keyword>
<comment type="catalytic activity">
    <reaction evidence="12">
        <text>Rb(+)(in) = Rb(+)(out)</text>
        <dbReference type="Rhea" id="RHEA:78547"/>
        <dbReference type="ChEBI" id="CHEBI:49847"/>
    </reaction>
</comment>
<evidence type="ECO:0000256" key="15">
    <source>
        <dbReference type="SAM" id="Phobius"/>
    </source>
</evidence>
<evidence type="ECO:0000256" key="13">
    <source>
        <dbReference type="ARBA" id="ARBA00044691"/>
    </source>
</evidence>
<evidence type="ECO:0000259" key="16">
    <source>
        <dbReference type="Pfam" id="PF07885"/>
    </source>
</evidence>
<dbReference type="InterPro" id="IPR003976">
    <property type="entry name" value="2pore_dom_K_chnl_TREK"/>
</dbReference>
<evidence type="ECO:0000256" key="2">
    <source>
        <dbReference type="ARBA" id="ARBA00022448"/>
    </source>
</evidence>
<keyword evidence="5" id="KW-0630">Potassium</keyword>
<dbReference type="InterPro" id="IPR013099">
    <property type="entry name" value="K_chnl_dom"/>
</dbReference>
<organism evidence="17 18">
    <name type="scientific">Eptatretus burgeri</name>
    <name type="common">Inshore hagfish</name>
    <dbReference type="NCBI Taxonomy" id="7764"/>
    <lineage>
        <taxon>Eukaryota</taxon>
        <taxon>Metazoa</taxon>
        <taxon>Chordata</taxon>
        <taxon>Craniata</taxon>
        <taxon>Vertebrata</taxon>
        <taxon>Cyclostomata</taxon>
        <taxon>Myxini</taxon>
        <taxon>Myxiniformes</taxon>
        <taxon>Myxinidae</taxon>
        <taxon>Eptatretinae</taxon>
        <taxon>Eptatretus</taxon>
    </lineage>
</organism>
<evidence type="ECO:0000256" key="3">
    <source>
        <dbReference type="ARBA" id="ARBA00022475"/>
    </source>
</evidence>
<feature type="domain" description="Potassium channel" evidence="16">
    <location>
        <begin position="48"/>
        <end position="127"/>
    </location>
</feature>
<keyword evidence="2" id="KW-0813">Transport</keyword>
<dbReference type="GO" id="GO:0030322">
    <property type="term" value="P:stabilization of membrane potential"/>
    <property type="evidence" value="ECO:0007669"/>
    <property type="project" value="TreeGrafter"/>
</dbReference>
<dbReference type="Ensembl" id="ENSEBUT00000004256.1">
    <property type="protein sequence ID" value="ENSEBUP00000003859.1"/>
    <property type="gene ID" value="ENSEBUG00000002765.1"/>
</dbReference>
<sequence length="346" mass="38534">MYFGPTILNVWLNVWERFSVTSPSLQHREIGQTRFMIFSTIVFVLAGCVSFVVIPTAVFMHMEEWTMLESLYFVVVTLSTIGFGDYVAGGSTNIQYKEWYKPLVWFWILVGLAYFAAVLSMISDWLRVLSRKTREEAAEFRAHAAEWRANVTAEIKETHRRLSVEIHDKLQRASSIRSIERRHRLASRSLRRHSMDVLTLGGRTQFRGSLTTLTNKAGSVDRIPCPPTDGGLRIQRSDTPSPPQRRSPLVEASNGNALHANGASAKVDSPASDGDGSNSPDRALSGWGGVGGGLAGVQRRLARRGDPRGILKGSRWRRQINGDITPSCSPSDIFDKEQGNVDPEMC</sequence>
<evidence type="ECO:0000256" key="1">
    <source>
        <dbReference type="ARBA" id="ARBA00004651"/>
    </source>
</evidence>
<dbReference type="PANTHER" id="PTHR11003:SF32">
    <property type="entry name" value="POTASSIUM CHANNEL SUBFAMILY K MEMBER 10"/>
    <property type="match status" value="1"/>
</dbReference>
<keyword evidence="10" id="KW-0407">Ion channel</keyword>
<dbReference type="Proteomes" id="UP000694388">
    <property type="component" value="Unplaced"/>
</dbReference>
<evidence type="ECO:0000256" key="6">
    <source>
        <dbReference type="ARBA" id="ARBA00022989"/>
    </source>
</evidence>
<evidence type="ECO:0000256" key="8">
    <source>
        <dbReference type="ARBA" id="ARBA00023136"/>
    </source>
</evidence>
<keyword evidence="3" id="KW-1003">Cell membrane</keyword>
<dbReference type="PRINTS" id="PR01499">
    <property type="entry name" value="TREKCHANNEL"/>
</dbReference>
<accession>A0A8C4NGD0</accession>
<keyword evidence="8 15" id="KW-0472">Membrane</keyword>
<reference evidence="17" key="2">
    <citation type="submission" date="2025-09" db="UniProtKB">
        <authorList>
            <consortium name="Ensembl"/>
        </authorList>
    </citation>
    <scope>IDENTIFICATION</scope>
</reference>
<feature type="transmembrane region" description="Helical" evidence="15">
    <location>
        <begin position="104"/>
        <end position="126"/>
    </location>
</feature>
<comment type="subcellular location">
    <subcellularLocation>
        <location evidence="1">Cell membrane</location>
        <topology evidence="1">Multi-pass membrane protein</topology>
    </subcellularLocation>
</comment>
<protein>
    <submittedName>
        <fullName evidence="17">Potassium two pore domain channel subfamily K member 10</fullName>
    </submittedName>
</protein>
<dbReference type="SUPFAM" id="SSF81324">
    <property type="entry name" value="Voltage-gated potassium channels"/>
    <property type="match status" value="1"/>
</dbReference>
<evidence type="ECO:0000256" key="11">
    <source>
        <dbReference type="ARBA" id="ARBA00034430"/>
    </source>
</evidence>
<evidence type="ECO:0000256" key="5">
    <source>
        <dbReference type="ARBA" id="ARBA00022958"/>
    </source>
</evidence>
<dbReference type="Gene3D" id="1.10.287.70">
    <property type="match status" value="1"/>
</dbReference>
<feature type="region of interest" description="Disordered" evidence="14">
    <location>
        <begin position="322"/>
        <end position="346"/>
    </location>
</feature>
<evidence type="ECO:0000256" key="14">
    <source>
        <dbReference type="SAM" id="MobiDB-lite"/>
    </source>
</evidence>
<keyword evidence="6 15" id="KW-1133">Transmembrane helix</keyword>
<dbReference type="GO" id="GO:0022841">
    <property type="term" value="F:potassium ion leak channel activity"/>
    <property type="evidence" value="ECO:0007669"/>
    <property type="project" value="TreeGrafter"/>
</dbReference>
<reference evidence="17" key="1">
    <citation type="submission" date="2025-08" db="UniProtKB">
        <authorList>
            <consortium name="Ensembl"/>
        </authorList>
    </citation>
    <scope>IDENTIFICATION</scope>
</reference>
<comment type="catalytic activity">
    <reaction evidence="11">
        <text>K(+)(in) = K(+)(out)</text>
        <dbReference type="Rhea" id="RHEA:29463"/>
        <dbReference type="ChEBI" id="CHEBI:29103"/>
    </reaction>
</comment>
<dbReference type="GO" id="GO:0005886">
    <property type="term" value="C:plasma membrane"/>
    <property type="evidence" value="ECO:0007669"/>
    <property type="project" value="UniProtKB-SubCell"/>
</dbReference>
<evidence type="ECO:0000256" key="10">
    <source>
        <dbReference type="ARBA" id="ARBA00023303"/>
    </source>
</evidence>
<feature type="transmembrane region" description="Helical" evidence="15">
    <location>
        <begin position="71"/>
        <end position="89"/>
    </location>
</feature>
<feature type="region of interest" description="Disordered" evidence="14">
    <location>
        <begin position="217"/>
        <end position="290"/>
    </location>
</feature>
<proteinExistence type="predicted"/>
<dbReference type="GO" id="GO:0015271">
    <property type="term" value="F:outward rectifier potassium channel activity"/>
    <property type="evidence" value="ECO:0007669"/>
    <property type="project" value="TreeGrafter"/>
</dbReference>
<evidence type="ECO:0000256" key="12">
    <source>
        <dbReference type="ARBA" id="ARBA00044657"/>
    </source>
</evidence>
<evidence type="ECO:0000313" key="18">
    <source>
        <dbReference type="Proteomes" id="UP000694388"/>
    </source>
</evidence>
<dbReference type="InterPro" id="IPR003280">
    <property type="entry name" value="2pore_dom_K_chnl"/>
</dbReference>
<evidence type="ECO:0000256" key="7">
    <source>
        <dbReference type="ARBA" id="ARBA00023065"/>
    </source>
</evidence>
<evidence type="ECO:0000256" key="9">
    <source>
        <dbReference type="ARBA" id="ARBA00023157"/>
    </source>
</evidence>
<dbReference type="AlphaFoldDB" id="A0A8C4NGD0"/>
<dbReference type="PANTHER" id="PTHR11003">
    <property type="entry name" value="POTASSIUM CHANNEL, SUBFAMILY K"/>
    <property type="match status" value="1"/>
</dbReference>
<feature type="transmembrane region" description="Helical" evidence="15">
    <location>
        <begin position="35"/>
        <end position="59"/>
    </location>
</feature>
<keyword evidence="18" id="KW-1185">Reference proteome</keyword>
<evidence type="ECO:0000256" key="4">
    <source>
        <dbReference type="ARBA" id="ARBA00022692"/>
    </source>
</evidence>
<keyword evidence="7" id="KW-0406">Ion transport</keyword>
<dbReference type="GeneTree" id="ENSGT00940000156147"/>
<comment type="catalytic activity">
    <reaction evidence="13">
        <text>Cs(+)(in) = Cs(+)(out)</text>
        <dbReference type="Rhea" id="RHEA:78555"/>
        <dbReference type="ChEBI" id="CHEBI:49547"/>
    </reaction>
</comment>